<evidence type="ECO:0000313" key="1">
    <source>
        <dbReference type="EMBL" id="AHL77550.1"/>
    </source>
</evidence>
<protein>
    <recommendedName>
        <fullName evidence="3">Heme oxygenase</fullName>
    </recommendedName>
</protein>
<proteinExistence type="predicted"/>
<dbReference type="Proteomes" id="UP000019522">
    <property type="component" value="Chromosome"/>
</dbReference>
<dbReference type="OrthoDB" id="114943at2"/>
<gene>
    <name evidence="1" type="ORF">CH92_21665</name>
</gene>
<reference evidence="2" key="1">
    <citation type="journal article" date="2014" name="Genome Announc.">
        <title>Complete Genome Sequence of the Highly Transformable Pseudomonas stutzeri Strain 28a24.</title>
        <authorList>
            <person name="Smith B.A."/>
            <person name="Dougherty K.M."/>
            <person name="Baltrus D.A."/>
        </authorList>
    </citation>
    <scope>NUCLEOTIDE SEQUENCE [LARGE SCALE GENOMIC DNA]</scope>
    <source>
        <strain evidence="2">28a24</strain>
    </source>
</reference>
<dbReference type="AlphaFoldDB" id="W8R3R9"/>
<evidence type="ECO:0000313" key="2">
    <source>
        <dbReference type="Proteomes" id="UP000019522"/>
    </source>
</evidence>
<sequence length="186" mass="20893">MSSLRQWLRDASAPLHQRVDTTYSRFDLRDRHDYGLFLSAHAAALLPLEAALEQGPIARLLNDWPERSRSAALAEDLRALRIALPAPPHLQPGSDEGWYWGVAYVLEGSRLGGRVLSQRVRDGVSGRPLRYLEHGAGAPLWPRFLAQFERRATRVDRDQLLEGVQLAFGRFLQAAEYELQAASSLP</sequence>
<reference evidence="1 2" key="2">
    <citation type="submission" date="2014-03" db="EMBL/GenBank/DDBJ databases">
        <authorList>
            <person name="Baltrus D."/>
            <person name="Dougherty K."/>
        </authorList>
    </citation>
    <scope>NUCLEOTIDE SEQUENCE</scope>
    <source>
        <strain evidence="1 2">28a24</strain>
    </source>
</reference>
<dbReference type="InterPro" id="IPR016084">
    <property type="entry name" value="Haem_Oase-like_multi-hlx"/>
</dbReference>
<dbReference type="RefSeq" id="WP_025243771.1">
    <property type="nucleotide sequence ID" value="NZ_CP007441.1"/>
</dbReference>
<dbReference type="Gene3D" id="1.20.910.10">
    <property type="entry name" value="Heme oxygenase-like"/>
    <property type="match status" value="1"/>
</dbReference>
<dbReference type="SUPFAM" id="SSF48613">
    <property type="entry name" value="Heme oxygenase-like"/>
    <property type="match status" value="1"/>
</dbReference>
<dbReference type="KEGG" id="pstt:CH92_21665"/>
<accession>W8R3R9</accession>
<evidence type="ECO:0008006" key="3">
    <source>
        <dbReference type="Google" id="ProtNLM"/>
    </source>
</evidence>
<name>W8R3R9_STUST</name>
<dbReference type="CDD" id="cd19166">
    <property type="entry name" value="HemeO-bac"/>
    <property type="match status" value="1"/>
</dbReference>
<organism evidence="1 2">
    <name type="scientific">Stutzerimonas stutzeri</name>
    <name type="common">Pseudomonas stutzeri</name>
    <dbReference type="NCBI Taxonomy" id="316"/>
    <lineage>
        <taxon>Bacteria</taxon>
        <taxon>Pseudomonadati</taxon>
        <taxon>Pseudomonadota</taxon>
        <taxon>Gammaproteobacteria</taxon>
        <taxon>Pseudomonadales</taxon>
        <taxon>Pseudomonadaceae</taxon>
        <taxon>Stutzerimonas</taxon>
    </lineage>
</organism>
<dbReference type="EMBL" id="CP007441">
    <property type="protein sequence ID" value="AHL77550.1"/>
    <property type="molecule type" value="Genomic_DNA"/>
</dbReference>
<dbReference type="PATRIC" id="fig|316.77.peg.4328"/>